<reference evidence="2" key="1">
    <citation type="journal article" date="2011" name="PLoS Genet.">
        <title>Parallel evolution of a type IV secretion system in radiating lineages of the host-restricted bacterial pathogen Bartonella.</title>
        <authorList>
            <person name="Engel P."/>
            <person name="Salzburger W."/>
            <person name="Liesch M."/>
            <person name="Chang C.C."/>
            <person name="Maruyama S."/>
            <person name="Lanz C."/>
            <person name="Calteau A."/>
            <person name="Lajus A."/>
            <person name="Medigue C."/>
            <person name="Schuster S.C."/>
            <person name="Dehio C."/>
        </authorList>
    </citation>
    <scope>NUCLEOTIDE SEQUENCE</scope>
    <source>
        <strain evidence="2">ATCC BAA-1498</strain>
    </source>
</reference>
<sequence length="134" mass="15272">MKKLLSQGLTFVSILICNDAFAGFSEHEWTFAPHEKVVIQKNEEFRQGVEYGCKNLNPAATFRLTYTDPRGLEDLKIISENPSQVTHNKNKKVFIINNVESLDVGFPWIGRPYTFENITDKKIVGTNCDTGLYK</sequence>
<evidence type="ECO:0000256" key="1">
    <source>
        <dbReference type="SAM" id="SignalP"/>
    </source>
</evidence>
<dbReference type="OrthoDB" id="7926418at2"/>
<feature type="signal peptide" evidence="1">
    <location>
        <begin position="1"/>
        <end position="22"/>
    </location>
</feature>
<evidence type="ECO:0000313" key="2">
    <source>
        <dbReference type="EMBL" id="CBI77232.1"/>
    </source>
</evidence>
<protein>
    <submittedName>
        <fullName evidence="2">Uncharacterized protein</fullName>
    </submittedName>
</protein>
<dbReference type="PATRIC" id="fig|685782.3.peg.87"/>
<organism evidence="2">
    <name type="scientific">Bartonella rochalimae ATCC BAA-1498</name>
    <dbReference type="NCBI Taxonomy" id="685782"/>
    <lineage>
        <taxon>Bacteria</taxon>
        <taxon>Pseudomonadati</taxon>
        <taxon>Pseudomonadota</taxon>
        <taxon>Alphaproteobacteria</taxon>
        <taxon>Hyphomicrobiales</taxon>
        <taxon>Bartonellaceae</taxon>
        <taxon>Bartonella</taxon>
    </lineage>
</organism>
<evidence type="ECO:0000313" key="4">
    <source>
        <dbReference type="Proteomes" id="UP000027336"/>
    </source>
</evidence>
<evidence type="ECO:0000313" key="3">
    <source>
        <dbReference type="EMBL" id="KEC57439.1"/>
    </source>
</evidence>
<gene>
    <name evidence="2" type="ORF">BARRO_10165</name>
    <name evidence="3" type="ORF">O99_00087</name>
</gene>
<keyword evidence="4" id="KW-1185">Reference proteome</keyword>
<dbReference type="Proteomes" id="UP000027336">
    <property type="component" value="Unassembled WGS sequence"/>
</dbReference>
<dbReference type="HOGENOM" id="CLU_1892065_0_0_5"/>
<feature type="chain" id="PRO_5015090261" evidence="1">
    <location>
        <begin position="23"/>
        <end position="134"/>
    </location>
</feature>
<proteinExistence type="predicted"/>
<dbReference type="eggNOG" id="ENOG502ZM6G">
    <property type="taxonomic scope" value="Bacteria"/>
</dbReference>
<dbReference type="EMBL" id="FN645455">
    <property type="protein sequence ID" value="CBI77232.1"/>
    <property type="molecule type" value="Genomic_DNA"/>
</dbReference>
<dbReference type="AlphaFoldDB" id="E6YK44"/>
<dbReference type="EMBL" id="AHPK01000001">
    <property type="protein sequence ID" value="KEC57439.1"/>
    <property type="molecule type" value="Genomic_DNA"/>
</dbReference>
<name>E6YK44_9HYPH</name>
<reference evidence="3 4" key="2">
    <citation type="submission" date="2012-04" db="EMBL/GenBank/DDBJ databases">
        <title>The Genome Sequence of Bartonella rochalimae BMGH.</title>
        <authorList>
            <consortium name="The Broad Institute Genome Sequencing Platform"/>
            <consortium name="The Broad Institute Genome Sequencing Center for Infectious Disease"/>
            <person name="Feldgarden M."/>
            <person name="Kirby J."/>
            <person name="Kosoy M."/>
            <person name="Birtles R."/>
            <person name="Probert W.S."/>
            <person name="Chiaraviglio L."/>
            <person name="Walker B."/>
            <person name="Young S.K."/>
            <person name="Zeng Q."/>
            <person name="Gargeya S."/>
            <person name="Fitzgerald M."/>
            <person name="Haas B."/>
            <person name="Abouelleil A."/>
            <person name="Alvarado L."/>
            <person name="Arachchi H.M."/>
            <person name="Berlin A.M."/>
            <person name="Chapman S.B."/>
            <person name="Goldberg J."/>
            <person name="Griggs A."/>
            <person name="Gujja S."/>
            <person name="Hansen M."/>
            <person name="Howarth C."/>
            <person name="Imamovic A."/>
            <person name="Larimer J."/>
            <person name="McCowen C."/>
            <person name="Montmayeur A."/>
            <person name="Murphy C."/>
            <person name="Neiman D."/>
            <person name="Pearson M."/>
            <person name="Priest M."/>
            <person name="Roberts A."/>
            <person name="Saif S."/>
            <person name="Shea T."/>
            <person name="Sisk P."/>
            <person name="Sykes S."/>
            <person name="Wortman J."/>
            <person name="Nusbaum C."/>
            <person name="Birren B."/>
        </authorList>
    </citation>
    <scope>NUCLEOTIDE SEQUENCE [LARGE SCALE GENOMIC DNA]</scope>
    <source>
        <strain evidence="3 4">ATCC BAA-1498</strain>
    </source>
</reference>
<accession>E6YK44</accession>
<keyword evidence="1" id="KW-0732">Signal</keyword>
<dbReference type="RefSeq" id="WP_035005620.1">
    <property type="nucleotide sequence ID" value="NZ_KL407337.1"/>
</dbReference>